<sequence>MASSTTPETSSLAQASEFFAFPNADLTIVTADKIKFSVHKLIMSMVSEVFKDMVSLDEVNPSHPHSENSTAPPSAVVDVTESSSTMNIILRMIYHAPREGTPSFEEISAMLETIDKYQMSGLWDVAQDIILTHPLLKQNSLRVYAISKKYSLRRVSDAILPSIVSLDFRTLSLSEIPRELDNIPFSEYLKLSFYAKQRASLILKKIETVSMPGTIPICTCRRDKTRVLPTYISTLTRDLRCVSWAKFVELAKLELEKTPDSSVLRDEIRVRAANEVDCPFALKWMFEGCKTVFVALRASVDATPWSFEDEYNSLRGGSATRW</sequence>
<dbReference type="AlphaFoldDB" id="A0A166F357"/>
<dbReference type="InterPro" id="IPR000210">
    <property type="entry name" value="BTB/POZ_dom"/>
</dbReference>
<dbReference type="EMBL" id="KV428035">
    <property type="protein sequence ID" value="KZT40229.1"/>
    <property type="molecule type" value="Genomic_DNA"/>
</dbReference>
<keyword evidence="3" id="KW-1185">Reference proteome</keyword>
<reference evidence="2 3" key="1">
    <citation type="journal article" date="2016" name="Mol. Biol. Evol.">
        <title>Comparative Genomics of Early-Diverging Mushroom-Forming Fungi Provides Insights into the Origins of Lignocellulose Decay Capabilities.</title>
        <authorList>
            <person name="Nagy L.G."/>
            <person name="Riley R."/>
            <person name="Tritt A."/>
            <person name="Adam C."/>
            <person name="Daum C."/>
            <person name="Floudas D."/>
            <person name="Sun H."/>
            <person name="Yadav J.S."/>
            <person name="Pangilinan J."/>
            <person name="Larsson K.H."/>
            <person name="Matsuura K."/>
            <person name="Barry K."/>
            <person name="Labutti K."/>
            <person name="Kuo R."/>
            <person name="Ohm R.A."/>
            <person name="Bhattacharya S.S."/>
            <person name="Shirouzu T."/>
            <person name="Yoshinaga Y."/>
            <person name="Martin F.M."/>
            <person name="Grigoriev I.V."/>
            <person name="Hibbett D.S."/>
        </authorList>
    </citation>
    <scope>NUCLEOTIDE SEQUENCE [LARGE SCALE GENOMIC DNA]</scope>
    <source>
        <strain evidence="2 3">HHB10207 ss-3</strain>
    </source>
</reference>
<feature type="domain" description="BTB" evidence="1">
    <location>
        <begin position="24"/>
        <end position="94"/>
    </location>
</feature>
<dbReference type="Gene3D" id="3.30.710.10">
    <property type="entry name" value="Potassium Channel Kv1.1, Chain A"/>
    <property type="match status" value="1"/>
</dbReference>
<accession>A0A166F357</accession>
<evidence type="ECO:0000313" key="2">
    <source>
        <dbReference type="EMBL" id="KZT40229.1"/>
    </source>
</evidence>
<dbReference type="InterPro" id="IPR011333">
    <property type="entry name" value="SKP1/BTB/POZ_sf"/>
</dbReference>
<dbReference type="SMART" id="SM00225">
    <property type="entry name" value="BTB"/>
    <property type="match status" value="1"/>
</dbReference>
<organism evidence="2 3">
    <name type="scientific">Sistotremastrum suecicum HHB10207 ss-3</name>
    <dbReference type="NCBI Taxonomy" id="1314776"/>
    <lineage>
        <taxon>Eukaryota</taxon>
        <taxon>Fungi</taxon>
        <taxon>Dikarya</taxon>
        <taxon>Basidiomycota</taxon>
        <taxon>Agaricomycotina</taxon>
        <taxon>Agaricomycetes</taxon>
        <taxon>Sistotremastrales</taxon>
        <taxon>Sistotremastraceae</taxon>
        <taxon>Sistotremastrum</taxon>
    </lineage>
</organism>
<name>A0A166F357_9AGAM</name>
<dbReference type="CDD" id="cd18186">
    <property type="entry name" value="BTB_POZ_ZBTB_KLHL-like"/>
    <property type="match status" value="1"/>
</dbReference>
<dbReference type="SUPFAM" id="SSF54695">
    <property type="entry name" value="POZ domain"/>
    <property type="match status" value="1"/>
</dbReference>
<dbReference type="OrthoDB" id="71307at2759"/>
<dbReference type="PROSITE" id="PS50097">
    <property type="entry name" value="BTB"/>
    <property type="match status" value="1"/>
</dbReference>
<dbReference type="Pfam" id="PF00651">
    <property type="entry name" value="BTB"/>
    <property type="match status" value="1"/>
</dbReference>
<proteinExistence type="predicted"/>
<gene>
    <name evidence="2" type="ORF">SISSUDRAFT_1127385</name>
</gene>
<evidence type="ECO:0000313" key="3">
    <source>
        <dbReference type="Proteomes" id="UP000076798"/>
    </source>
</evidence>
<protein>
    <recommendedName>
        <fullName evidence="1">BTB domain-containing protein</fullName>
    </recommendedName>
</protein>
<evidence type="ECO:0000259" key="1">
    <source>
        <dbReference type="PROSITE" id="PS50097"/>
    </source>
</evidence>
<dbReference type="Proteomes" id="UP000076798">
    <property type="component" value="Unassembled WGS sequence"/>
</dbReference>